<accession>A0AAV7QJD6</accession>
<comment type="caution">
    <text evidence="2">The sequence shown here is derived from an EMBL/GenBank/DDBJ whole genome shotgun (WGS) entry which is preliminary data.</text>
</comment>
<evidence type="ECO:0000313" key="2">
    <source>
        <dbReference type="EMBL" id="KAJ1139457.1"/>
    </source>
</evidence>
<proteinExistence type="predicted"/>
<dbReference type="Proteomes" id="UP001066276">
    <property type="component" value="Chromosome 6"/>
</dbReference>
<sequence>MLYRLCSTWAKSHQQIILARLSTTPNLPPLSTVLYLGLRDPSAADQSSLHPPQGTTPAQAFATPISVAAPPAQPDLHPILRPEAVRHPGHDYSSAGRPLRLIT</sequence>
<evidence type="ECO:0000313" key="3">
    <source>
        <dbReference type="Proteomes" id="UP001066276"/>
    </source>
</evidence>
<dbReference type="AlphaFoldDB" id="A0AAV7QJD6"/>
<reference evidence="2" key="1">
    <citation type="journal article" date="2022" name="bioRxiv">
        <title>Sequencing and chromosome-scale assembly of the giantPleurodeles waltlgenome.</title>
        <authorList>
            <person name="Brown T."/>
            <person name="Elewa A."/>
            <person name="Iarovenko S."/>
            <person name="Subramanian E."/>
            <person name="Araus A.J."/>
            <person name="Petzold A."/>
            <person name="Susuki M."/>
            <person name="Suzuki K.-i.T."/>
            <person name="Hayashi T."/>
            <person name="Toyoda A."/>
            <person name="Oliveira C."/>
            <person name="Osipova E."/>
            <person name="Leigh N.D."/>
            <person name="Simon A."/>
            <person name="Yun M.H."/>
        </authorList>
    </citation>
    <scope>NUCLEOTIDE SEQUENCE</scope>
    <source>
        <strain evidence="2">20211129_DDA</strain>
        <tissue evidence="2">Liver</tissue>
    </source>
</reference>
<feature type="region of interest" description="Disordered" evidence="1">
    <location>
        <begin position="83"/>
        <end position="103"/>
    </location>
</feature>
<dbReference type="EMBL" id="JANPWB010000010">
    <property type="protein sequence ID" value="KAJ1139457.1"/>
    <property type="molecule type" value="Genomic_DNA"/>
</dbReference>
<name>A0AAV7QJD6_PLEWA</name>
<protein>
    <submittedName>
        <fullName evidence="2">Uncharacterized protein</fullName>
    </submittedName>
</protein>
<keyword evidence="3" id="KW-1185">Reference proteome</keyword>
<gene>
    <name evidence="2" type="ORF">NDU88_005829</name>
</gene>
<evidence type="ECO:0000256" key="1">
    <source>
        <dbReference type="SAM" id="MobiDB-lite"/>
    </source>
</evidence>
<organism evidence="2 3">
    <name type="scientific">Pleurodeles waltl</name>
    <name type="common">Iberian ribbed newt</name>
    <dbReference type="NCBI Taxonomy" id="8319"/>
    <lineage>
        <taxon>Eukaryota</taxon>
        <taxon>Metazoa</taxon>
        <taxon>Chordata</taxon>
        <taxon>Craniata</taxon>
        <taxon>Vertebrata</taxon>
        <taxon>Euteleostomi</taxon>
        <taxon>Amphibia</taxon>
        <taxon>Batrachia</taxon>
        <taxon>Caudata</taxon>
        <taxon>Salamandroidea</taxon>
        <taxon>Salamandridae</taxon>
        <taxon>Pleurodelinae</taxon>
        <taxon>Pleurodeles</taxon>
    </lineage>
</organism>